<feature type="transmembrane region" description="Helical" evidence="1">
    <location>
        <begin position="102"/>
        <end position="121"/>
    </location>
</feature>
<sequence>MFTKSFIVFLTLASIGMGLYLYSMDVPINEVKYGASEILFFSIPFTMLLVNIQLFIFPKLFKFDVFTRYKKGIESIFLSLSIILALLYVGLILAATGREVNILLFIPVCAGIVLITTANTLPRFQLEIHQTSSEFTQSTNQAWNIIIRPFSYPLFIGGIAMLLCVFLPDALMLPGFLAILLCTLLISIIYSYRAYQSYVNR</sequence>
<proteinExistence type="predicted"/>
<dbReference type="EMBL" id="PISD01000005">
    <property type="protein sequence ID" value="PKG30804.1"/>
    <property type="molecule type" value="Genomic_DNA"/>
</dbReference>
<organism evidence="2 3">
    <name type="scientific">Cytobacillus horneckiae</name>
    <dbReference type="NCBI Taxonomy" id="549687"/>
    <lineage>
        <taxon>Bacteria</taxon>
        <taxon>Bacillati</taxon>
        <taxon>Bacillota</taxon>
        <taxon>Bacilli</taxon>
        <taxon>Bacillales</taxon>
        <taxon>Bacillaceae</taxon>
        <taxon>Cytobacillus</taxon>
    </lineage>
</organism>
<accession>A0A2N0ZMS1</accession>
<dbReference type="Proteomes" id="UP000233343">
    <property type="component" value="Unassembled WGS sequence"/>
</dbReference>
<feature type="transmembrane region" description="Helical" evidence="1">
    <location>
        <begin position="174"/>
        <end position="192"/>
    </location>
</feature>
<feature type="transmembrane region" description="Helical" evidence="1">
    <location>
        <begin position="77"/>
        <end position="96"/>
    </location>
</feature>
<keyword evidence="1" id="KW-1133">Transmembrane helix</keyword>
<dbReference type="AlphaFoldDB" id="A0A2N0ZMS1"/>
<evidence type="ECO:0000256" key="1">
    <source>
        <dbReference type="SAM" id="Phobius"/>
    </source>
</evidence>
<name>A0A2N0ZMS1_9BACI</name>
<comment type="caution">
    <text evidence="2">The sequence shown here is derived from an EMBL/GenBank/DDBJ whole genome shotgun (WGS) entry which is preliminary data.</text>
</comment>
<dbReference type="RefSeq" id="WP_066193741.1">
    <property type="nucleotide sequence ID" value="NZ_JARMMB010000022.1"/>
</dbReference>
<feature type="transmembrane region" description="Helical" evidence="1">
    <location>
        <begin position="38"/>
        <end position="57"/>
    </location>
</feature>
<feature type="transmembrane region" description="Helical" evidence="1">
    <location>
        <begin position="7"/>
        <end position="23"/>
    </location>
</feature>
<keyword evidence="1" id="KW-0812">Transmembrane</keyword>
<evidence type="ECO:0000313" key="3">
    <source>
        <dbReference type="Proteomes" id="UP000233343"/>
    </source>
</evidence>
<protein>
    <submittedName>
        <fullName evidence="2">Uncharacterized protein</fullName>
    </submittedName>
</protein>
<keyword evidence="3" id="KW-1185">Reference proteome</keyword>
<keyword evidence="1" id="KW-0472">Membrane</keyword>
<evidence type="ECO:0000313" key="2">
    <source>
        <dbReference type="EMBL" id="PKG30804.1"/>
    </source>
</evidence>
<feature type="transmembrane region" description="Helical" evidence="1">
    <location>
        <begin position="150"/>
        <end position="168"/>
    </location>
</feature>
<gene>
    <name evidence="2" type="ORF">CWS20_01630</name>
</gene>
<reference evidence="2 3" key="1">
    <citation type="journal article" date="2010" name="Int. J. Syst. Evol. Microbiol.">
        <title>Bacillus horneckiae sp. nov., isolated from a spacecraft-assembly clean room.</title>
        <authorList>
            <person name="Vaishampayan P."/>
            <person name="Probst A."/>
            <person name="Krishnamurthi S."/>
            <person name="Ghosh S."/>
            <person name="Osman S."/>
            <person name="McDowall A."/>
            <person name="Ruckmani A."/>
            <person name="Mayilraj S."/>
            <person name="Venkateswaran K."/>
        </authorList>
    </citation>
    <scope>NUCLEOTIDE SEQUENCE [LARGE SCALE GENOMIC DNA]</scope>
    <source>
        <strain evidence="3">1PO1SC</strain>
    </source>
</reference>